<evidence type="ECO:0000259" key="4">
    <source>
        <dbReference type="SMART" id="SM00382"/>
    </source>
</evidence>
<dbReference type="PIRSF" id="PIRSF003073">
    <property type="entry name" value="DNAC_TnpB_IstB"/>
    <property type="match status" value="1"/>
</dbReference>
<dbReference type="PANTHER" id="PTHR30050:SF4">
    <property type="entry name" value="ATP-BINDING PROTEIN RV3427C IN INSERTION SEQUENCE-RELATED"/>
    <property type="match status" value="1"/>
</dbReference>
<dbReference type="GO" id="GO:0005524">
    <property type="term" value="F:ATP binding"/>
    <property type="evidence" value="ECO:0007669"/>
    <property type="project" value="UniProtKB-KW"/>
</dbReference>
<accession>A0A1J5QPF7</accession>
<keyword evidence="3" id="KW-0067">ATP-binding</keyword>
<dbReference type="EMBL" id="MLJW01000556">
    <property type="protein sequence ID" value="OIQ85264.1"/>
    <property type="molecule type" value="Genomic_DNA"/>
</dbReference>
<evidence type="ECO:0000313" key="5">
    <source>
        <dbReference type="EMBL" id="OIQ85264.1"/>
    </source>
</evidence>
<protein>
    <submittedName>
        <fullName evidence="5">Transposase</fullName>
    </submittedName>
</protein>
<evidence type="ECO:0000256" key="3">
    <source>
        <dbReference type="ARBA" id="ARBA00022840"/>
    </source>
</evidence>
<reference evidence="5" key="1">
    <citation type="submission" date="2016-10" db="EMBL/GenBank/DDBJ databases">
        <title>Sequence of Gallionella enrichment culture.</title>
        <authorList>
            <person name="Poehlein A."/>
            <person name="Muehling M."/>
            <person name="Daniel R."/>
        </authorList>
    </citation>
    <scope>NUCLEOTIDE SEQUENCE</scope>
</reference>
<name>A0A1J5QPF7_9ZZZZ</name>
<dbReference type="InterPro" id="IPR028350">
    <property type="entry name" value="DNAC/IstB-like"/>
</dbReference>
<comment type="similarity">
    <text evidence="1">Belongs to the IS21/IS1162 putative ATP-binding protein family.</text>
</comment>
<evidence type="ECO:0000256" key="1">
    <source>
        <dbReference type="ARBA" id="ARBA00008059"/>
    </source>
</evidence>
<dbReference type="Pfam" id="PF01695">
    <property type="entry name" value="IstB_IS21"/>
    <property type="match status" value="1"/>
</dbReference>
<dbReference type="AlphaFoldDB" id="A0A1J5QPF7"/>
<dbReference type="InterPro" id="IPR047661">
    <property type="entry name" value="IstB"/>
</dbReference>
<dbReference type="PANTHER" id="PTHR30050">
    <property type="entry name" value="CHROMOSOMAL REPLICATION INITIATOR PROTEIN DNAA"/>
    <property type="match status" value="1"/>
</dbReference>
<dbReference type="SUPFAM" id="SSF52540">
    <property type="entry name" value="P-loop containing nucleoside triphosphate hydrolases"/>
    <property type="match status" value="1"/>
</dbReference>
<dbReference type="CDD" id="cd00009">
    <property type="entry name" value="AAA"/>
    <property type="match status" value="1"/>
</dbReference>
<dbReference type="SMART" id="SM00382">
    <property type="entry name" value="AAA"/>
    <property type="match status" value="1"/>
</dbReference>
<organism evidence="5">
    <name type="scientific">mine drainage metagenome</name>
    <dbReference type="NCBI Taxonomy" id="410659"/>
    <lineage>
        <taxon>unclassified sequences</taxon>
        <taxon>metagenomes</taxon>
        <taxon>ecological metagenomes</taxon>
    </lineage>
</organism>
<sequence>MLNHPTHDQLQQLRLFGMARAFAEQQAIPDITHLAFEERLGLLVEREVTERDSRLTASRLQRAKLKQAAIAEDVDYRAARSLDRALFNRLLTGTWVAEHQNVLITGPTGVGKTWLACALANQACRQGKSVLYQRVPRLFEDVAIAHGDGRYGKLMAQLAKTDVLLLDDWGLALLTDSARRDLLEILDDRHGHRSTIVTSQLPVANWHESIGDPTLADAILDRLVHNAHQLILTGESMRKHKNSLTKKQVSE</sequence>
<proteinExistence type="inferred from homology"/>
<dbReference type="Gene3D" id="3.40.50.300">
    <property type="entry name" value="P-loop containing nucleotide triphosphate hydrolases"/>
    <property type="match status" value="1"/>
</dbReference>
<comment type="caution">
    <text evidence="5">The sequence shown here is derived from an EMBL/GenBank/DDBJ whole genome shotgun (WGS) entry which is preliminary data.</text>
</comment>
<evidence type="ECO:0000256" key="2">
    <source>
        <dbReference type="ARBA" id="ARBA00022741"/>
    </source>
</evidence>
<dbReference type="InterPro" id="IPR027417">
    <property type="entry name" value="P-loop_NTPase"/>
</dbReference>
<gene>
    <name evidence="5" type="ORF">GALL_328920</name>
</gene>
<dbReference type="FunFam" id="3.40.50.300:FF:001361">
    <property type="entry name" value="AAA family ATPase"/>
    <property type="match status" value="1"/>
</dbReference>
<dbReference type="InterPro" id="IPR002611">
    <property type="entry name" value="IstB_ATP-bd"/>
</dbReference>
<dbReference type="GO" id="GO:0006260">
    <property type="term" value="P:DNA replication"/>
    <property type="evidence" value="ECO:0007669"/>
    <property type="project" value="TreeGrafter"/>
</dbReference>
<keyword evidence="2" id="KW-0547">Nucleotide-binding</keyword>
<dbReference type="NCBIfam" id="NF038214">
    <property type="entry name" value="IS21_help_AAA"/>
    <property type="match status" value="1"/>
</dbReference>
<dbReference type="InterPro" id="IPR003593">
    <property type="entry name" value="AAA+_ATPase"/>
</dbReference>
<feature type="domain" description="AAA+ ATPase" evidence="4">
    <location>
        <begin position="98"/>
        <end position="230"/>
    </location>
</feature>